<evidence type="ECO:0000313" key="3">
    <source>
        <dbReference type="Proteomes" id="UP001174136"/>
    </source>
</evidence>
<feature type="region of interest" description="Disordered" evidence="1">
    <location>
        <begin position="62"/>
        <end position="86"/>
    </location>
</feature>
<gene>
    <name evidence="2" type="ORF">N1851_003492</name>
</gene>
<evidence type="ECO:0000256" key="1">
    <source>
        <dbReference type="SAM" id="MobiDB-lite"/>
    </source>
</evidence>
<dbReference type="AlphaFoldDB" id="A0AA47PAF2"/>
<organism evidence="2 3">
    <name type="scientific">Merluccius polli</name>
    <name type="common">Benguela hake</name>
    <name type="synonym">Merluccius cadenati</name>
    <dbReference type="NCBI Taxonomy" id="89951"/>
    <lineage>
        <taxon>Eukaryota</taxon>
        <taxon>Metazoa</taxon>
        <taxon>Chordata</taxon>
        <taxon>Craniata</taxon>
        <taxon>Vertebrata</taxon>
        <taxon>Euteleostomi</taxon>
        <taxon>Actinopterygii</taxon>
        <taxon>Neopterygii</taxon>
        <taxon>Teleostei</taxon>
        <taxon>Neoteleostei</taxon>
        <taxon>Acanthomorphata</taxon>
        <taxon>Zeiogadaria</taxon>
        <taxon>Gadariae</taxon>
        <taxon>Gadiformes</taxon>
        <taxon>Gadoidei</taxon>
        <taxon>Merlucciidae</taxon>
        <taxon>Merluccius</taxon>
    </lineage>
</organism>
<accession>A0AA47PAF2</accession>
<sequence length="398" mass="43119">MTTSFSWSVRPCRLFTDPQPAVSTVAPVVGEETSPERWYSMGFTASVTVMGRSSWKSRGKMERMSSQHHLPPVGPGNHNKHHHQNTKAVDCGHHPLVAHKEATTLMLPGLTFLQLDGGHSSITRSIHRLQRVQNAAAGLLTHTKSWHQVLPVLRDLHWLPVTCRINYKILPSRSLPVPPGPPLLAFSPPPPKSNLRSFGDRAFSRAAPRLWDSLPQDIRDSESLAVFPSRLKTHLPRGANYRRAYLARCSPRPAPPPPPPPPPRNPHTEAEQESMEVEGWGASAQEQAEVSGAAVPPDGCRHKGAPETPRLAPGGGGGVSLWLKVPPTSATAYHGGDGEGLMLSLVLLSTTASRLPSSSPTTELTFLTSLLSLLVSPALMPPSQHVRAKNCAGHQILI</sequence>
<comment type="caution">
    <text evidence="2">The sequence shown here is derived from an EMBL/GenBank/DDBJ whole genome shotgun (WGS) entry which is preliminary data.</text>
</comment>
<name>A0AA47PAF2_MERPO</name>
<reference evidence="2" key="1">
    <citation type="journal article" date="2023" name="Front. Mar. Sci.">
        <title>A new Merluccius polli reference genome to investigate the effects of global change in West African waters.</title>
        <authorList>
            <person name="Mateo J.L."/>
            <person name="Blanco-Fernandez C."/>
            <person name="Garcia-Vazquez E."/>
            <person name="Machado-Schiaffino G."/>
        </authorList>
    </citation>
    <scope>NUCLEOTIDE SEQUENCE</scope>
    <source>
        <strain evidence="2">C29</strain>
        <tissue evidence="2">Fin</tissue>
    </source>
</reference>
<evidence type="ECO:0000313" key="2">
    <source>
        <dbReference type="EMBL" id="KAK0154415.1"/>
    </source>
</evidence>
<dbReference type="Proteomes" id="UP001174136">
    <property type="component" value="Unassembled WGS sequence"/>
</dbReference>
<protein>
    <submittedName>
        <fullName evidence="2">Uncharacterized protein</fullName>
    </submittedName>
</protein>
<proteinExistence type="predicted"/>
<dbReference type="EMBL" id="JAOPHQ010000542">
    <property type="protein sequence ID" value="KAK0154415.1"/>
    <property type="molecule type" value="Genomic_DNA"/>
</dbReference>
<keyword evidence="3" id="KW-1185">Reference proteome</keyword>
<feature type="compositionally biased region" description="Pro residues" evidence="1">
    <location>
        <begin position="252"/>
        <end position="265"/>
    </location>
</feature>
<feature type="region of interest" description="Disordered" evidence="1">
    <location>
        <begin position="248"/>
        <end position="313"/>
    </location>
</feature>